<comment type="caution">
    <text evidence="2">The sequence shown here is derived from an EMBL/GenBank/DDBJ whole genome shotgun (WGS) entry which is preliminary data.</text>
</comment>
<reference evidence="3" key="1">
    <citation type="journal article" date="2019" name="Int. J. Syst. Evol. Microbiol.">
        <title>The Global Catalogue of Microorganisms (GCM) 10K type strain sequencing project: providing services to taxonomists for standard genome sequencing and annotation.</title>
        <authorList>
            <consortium name="The Broad Institute Genomics Platform"/>
            <consortium name="The Broad Institute Genome Sequencing Center for Infectious Disease"/>
            <person name="Wu L."/>
            <person name="Ma J."/>
        </authorList>
    </citation>
    <scope>NUCLEOTIDE SEQUENCE [LARGE SCALE GENOMIC DNA]</scope>
    <source>
        <strain evidence="3">KCTC 5701</strain>
    </source>
</reference>
<evidence type="ECO:0000313" key="2">
    <source>
        <dbReference type="EMBL" id="MFC5657228.1"/>
    </source>
</evidence>
<dbReference type="NCBIfam" id="NF041216">
    <property type="entry name" value="CU044_2847_fam"/>
    <property type="match status" value="1"/>
</dbReference>
<dbReference type="Pfam" id="PF19493">
    <property type="entry name" value="Trypco1"/>
    <property type="match status" value="1"/>
</dbReference>
<evidence type="ECO:0000259" key="1">
    <source>
        <dbReference type="Pfam" id="PF19493"/>
    </source>
</evidence>
<protein>
    <submittedName>
        <fullName evidence="2">CU044_2847 family protein</fullName>
    </submittedName>
</protein>
<name>A0ABW0WIB5_STRNO</name>
<dbReference type="Proteomes" id="UP001596065">
    <property type="component" value="Unassembled WGS sequence"/>
</dbReference>
<dbReference type="EMBL" id="JBHSOE010000026">
    <property type="protein sequence ID" value="MFC5657228.1"/>
    <property type="molecule type" value="Genomic_DNA"/>
</dbReference>
<sequence>MELPVGPDAADVVKVEIREVDQGIQQVSRPGQVVARASQSLGDMLRSVRPVAETFVRTFRDIAQAPDEITLGFGITLTAEADALITSTSASANFSVSLVWHRTPADPAAQE</sequence>
<organism evidence="2 3">
    <name type="scientific">Streptomyces nogalater</name>
    <dbReference type="NCBI Taxonomy" id="38314"/>
    <lineage>
        <taxon>Bacteria</taxon>
        <taxon>Bacillati</taxon>
        <taxon>Actinomycetota</taxon>
        <taxon>Actinomycetes</taxon>
        <taxon>Kitasatosporales</taxon>
        <taxon>Streptomycetaceae</taxon>
        <taxon>Streptomyces</taxon>
    </lineage>
</organism>
<gene>
    <name evidence="2" type="ORF">ACFP3J_17255</name>
</gene>
<proteinExistence type="predicted"/>
<keyword evidence="3" id="KW-1185">Reference proteome</keyword>
<dbReference type="RefSeq" id="WP_344349343.1">
    <property type="nucleotide sequence ID" value="NZ_BAAASM010000028.1"/>
</dbReference>
<accession>A0ABW0WIB5</accession>
<dbReference type="InterPro" id="IPR045794">
    <property type="entry name" value="Trypco1"/>
</dbReference>
<feature type="domain" description="Trypsin-co-occurring" evidence="1">
    <location>
        <begin position="11"/>
        <end position="102"/>
    </location>
</feature>
<evidence type="ECO:0000313" key="3">
    <source>
        <dbReference type="Proteomes" id="UP001596065"/>
    </source>
</evidence>